<reference evidence="3" key="1">
    <citation type="submission" date="2016-11" db="EMBL/GenBank/DDBJ databases">
        <authorList>
            <person name="Guldener U."/>
        </authorList>
    </citation>
    <scope>NUCLEOTIDE SEQUENCE [LARGE SCALE GENOMIC DNA]</scope>
</reference>
<dbReference type="EMBL" id="FQNF01000026">
    <property type="protein sequence ID" value="SGZ39592.1"/>
    <property type="molecule type" value="Genomic_DNA"/>
</dbReference>
<evidence type="ECO:0000313" key="2">
    <source>
        <dbReference type="EMBL" id="SGZ39592.1"/>
    </source>
</evidence>
<gene>
    <name evidence="2" type="ORF">HGUI_01792</name>
</gene>
<feature type="region of interest" description="Disordered" evidence="1">
    <location>
        <begin position="59"/>
        <end position="81"/>
    </location>
</feature>
<organism evidence="2 3">
    <name type="scientific">Hanseniaspora guilliermondii</name>
    <dbReference type="NCBI Taxonomy" id="56406"/>
    <lineage>
        <taxon>Eukaryota</taxon>
        <taxon>Fungi</taxon>
        <taxon>Dikarya</taxon>
        <taxon>Ascomycota</taxon>
        <taxon>Saccharomycotina</taxon>
        <taxon>Saccharomycetes</taxon>
        <taxon>Saccharomycodales</taxon>
        <taxon>Saccharomycodaceae</taxon>
        <taxon>Hanseniaspora</taxon>
    </lineage>
</organism>
<keyword evidence="3" id="KW-1185">Reference proteome</keyword>
<evidence type="ECO:0000313" key="3">
    <source>
        <dbReference type="Proteomes" id="UP000183365"/>
    </source>
</evidence>
<dbReference type="VEuPathDB" id="FungiDB:HGUI_01792"/>
<feature type="compositionally biased region" description="Low complexity" evidence="1">
    <location>
        <begin position="60"/>
        <end position="75"/>
    </location>
</feature>
<evidence type="ECO:0000256" key="1">
    <source>
        <dbReference type="SAM" id="MobiDB-lite"/>
    </source>
</evidence>
<dbReference type="AlphaFoldDB" id="A0A1L0AZP9"/>
<dbReference type="OrthoDB" id="10361674at2759"/>
<sequence length="399" mass="46199">MSFANNRVATNLKRKHESNKSCYAVHKEKRKAGEYYQRRLFNRFSFWNNKDIKHHNITLSSSHSNNIGSSSSSGNEYEDGDVEDNDIINDYEADFDQIKTKNSIHLDVQDEYFPNISDQKDKALTIESYIFNVNNNQPDTSLINDESEVNLSYQSTNSKALKSNKSFKDLLLKVTPFRNNSNTVDDDVDETDIKTVKEIGQIDFNQDMKAKEKVLTYIDEAIDDVWGRIYDSSTFAEEEIMTLYEHNVPSYITFEHGHLNQGYRRHHSSFSSTTSTNSNHSFHNVGTKTDIKSAFTEELKRRSTIGSINQGRSSVSHDTFAQKWKSLEIKLKDIKSQMEALMASRDIEHIKLFWSLWDSIKDQCVQLLEIDEDEDSENISETQLHSVIENLEKSRVFYI</sequence>
<accession>A0A1L0AZP9</accession>
<proteinExistence type="predicted"/>
<dbReference type="Proteomes" id="UP000183365">
    <property type="component" value="Unassembled WGS sequence"/>
</dbReference>
<name>A0A1L0AZP9_9ASCO</name>
<protein>
    <submittedName>
        <fullName evidence="2">Uncharacterized protein</fullName>
    </submittedName>
</protein>